<evidence type="ECO:0000256" key="1">
    <source>
        <dbReference type="SAM" id="SignalP"/>
    </source>
</evidence>
<dbReference type="Proteomes" id="UP001390339">
    <property type="component" value="Unassembled WGS sequence"/>
</dbReference>
<name>A0ABR2I8G1_9PEZI</name>
<reference evidence="2 3" key="1">
    <citation type="journal article" date="2024" name="IMA Fungus">
        <title>Apiospora arundinis, a panoply of carbohydrate-active enzymes and secondary metabolites.</title>
        <authorList>
            <person name="Sorensen T."/>
            <person name="Petersen C."/>
            <person name="Muurmann A.T."/>
            <person name="Christiansen J.V."/>
            <person name="Brundto M.L."/>
            <person name="Overgaard C.K."/>
            <person name="Boysen A.T."/>
            <person name="Wollenberg R.D."/>
            <person name="Larsen T.O."/>
            <person name="Sorensen J.L."/>
            <person name="Nielsen K.L."/>
            <person name="Sondergaard T.E."/>
        </authorList>
    </citation>
    <scope>NUCLEOTIDE SEQUENCE [LARGE SCALE GENOMIC DNA]</scope>
    <source>
        <strain evidence="2 3">AAU 773</strain>
    </source>
</reference>
<evidence type="ECO:0000313" key="3">
    <source>
        <dbReference type="Proteomes" id="UP001390339"/>
    </source>
</evidence>
<proteinExistence type="predicted"/>
<keyword evidence="3" id="KW-1185">Reference proteome</keyword>
<gene>
    <name evidence="2" type="ORF">PGQ11_010023</name>
</gene>
<organism evidence="2 3">
    <name type="scientific">Apiospora arundinis</name>
    <dbReference type="NCBI Taxonomy" id="335852"/>
    <lineage>
        <taxon>Eukaryota</taxon>
        <taxon>Fungi</taxon>
        <taxon>Dikarya</taxon>
        <taxon>Ascomycota</taxon>
        <taxon>Pezizomycotina</taxon>
        <taxon>Sordariomycetes</taxon>
        <taxon>Xylariomycetidae</taxon>
        <taxon>Amphisphaeriales</taxon>
        <taxon>Apiosporaceae</taxon>
        <taxon>Apiospora</taxon>
    </lineage>
</organism>
<protein>
    <recommendedName>
        <fullName evidence="4">Secreted protein</fullName>
    </recommendedName>
</protein>
<evidence type="ECO:0008006" key="4">
    <source>
        <dbReference type="Google" id="ProtNLM"/>
    </source>
</evidence>
<feature type="signal peptide" evidence="1">
    <location>
        <begin position="1"/>
        <end position="23"/>
    </location>
</feature>
<comment type="caution">
    <text evidence="2">The sequence shown here is derived from an EMBL/GenBank/DDBJ whole genome shotgun (WGS) entry which is preliminary data.</text>
</comment>
<sequence length="167" mass="17772">MKFTPIATVFSSYSLLVVVTAMAKKIGNRADGDTREVVELCPNPDFQAIGSTVPCLNYTNPATPKGYGQRDTCVSLEGSPLHVGSPQGVSSVRLYGSLNCTLYKTETCEPDTPANGHIVPGTGESRLYGGAGPGDPDAIDDRTVAFRCRRPMGPRVPKRPQSVPFLA</sequence>
<evidence type="ECO:0000313" key="2">
    <source>
        <dbReference type="EMBL" id="KAK8859289.1"/>
    </source>
</evidence>
<keyword evidence="1" id="KW-0732">Signal</keyword>
<accession>A0ABR2I8G1</accession>
<feature type="chain" id="PRO_5046341946" description="Secreted protein" evidence="1">
    <location>
        <begin position="24"/>
        <end position="167"/>
    </location>
</feature>
<dbReference type="EMBL" id="JAPCWZ010000006">
    <property type="protein sequence ID" value="KAK8859289.1"/>
    <property type="molecule type" value="Genomic_DNA"/>
</dbReference>